<protein>
    <submittedName>
        <fullName evidence="2">Uncharacterized protein</fullName>
    </submittedName>
</protein>
<dbReference type="AlphaFoldDB" id="A0AAD7A9S4"/>
<dbReference type="EMBL" id="JARIHO010000011">
    <property type="protein sequence ID" value="KAJ7353071.1"/>
    <property type="molecule type" value="Genomic_DNA"/>
</dbReference>
<accession>A0AAD7A9S4</accession>
<sequence length="218" mass="24792">MGRGFIPLVPLTSASRLFPDIEPSILSAVLNHTLRARDLHLLDPRVRDVEPTYIFNGFTSCFEPSTSKFREYATLDSVIIPMHNYFAILLAHNPEAHALPAYIFSYLTQLQMLAADYAWEAVLDYHTLFFNRRIREMEASGDYSAWSGPDISLLGTYVYPYRSSSSPGIHSCRLSTATHPPPSAFDTSRRRRPRAQRRRPCTSAAQPLDLLFRRVDPT</sequence>
<evidence type="ECO:0000256" key="1">
    <source>
        <dbReference type="SAM" id="MobiDB-lite"/>
    </source>
</evidence>
<evidence type="ECO:0000313" key="2">
    <source>
        <dbReference type="EMBL" id="KAJ7353071.1"/>
    </source>
</evidence>
<keyword evidence="3" id="KW-1185">Reference proteome</keyword>
<gene>
    <name evidence="2" type="ORF">DFH08DRAFT_692531</name>
</gene>
<proteinExistence type="predicted"/>
<dbReference type="Proteomes" id="UP001218218">
    <property type="component" value="Unassembled WGS sequence"/>
</dbReference>
<feature type="region of interest" description="Disordered" evidence="1">
    <location>
        <begin position="172"/>
        <end position="201"/>
    </location>
</feature>
<evidence type="ECO:0000313" key="3">
    <source>
        <dbReference type="Proteomes" id="UP001218218"/>
    </source>
</evidence>
<name>A0AAD7A9S4_9AGAR</name>
<reference evidence="2" key="1">
    <citation type="submission" date="2023-03" db="EMBL/GenBank/DDBJ databases">
        <title>Massive genome expansion in bonnet fungi (Mycena s.s.) driven by repeated elements and novel gene families across ecological guilds.</title>
        <authorList>
            <consortium name="Lawrence Berkeley National Laboratory"/>
            <person name="Harder C.B."/>
            <person name="Miyauchi S."/>
            <person name="Viragh M."/>
            <person name="Kuo A."/>
            <person name="Thoen E."/>
            <person name="Andreopoulos B."/>
            <person name="Lu D."/>
            <person name="Skrede I."/>
            <person name="Drula E."/>
            <person name="Henrissat B."/>
            <person name="Morin E."/>
            <person name="Kohler A."/>
            <person name="Barry K."/>
            <person name="LaButti K."/>
            <person name="Morin E."/>
            <person name="Salamov A."/>
            <person name="Lipzen A."/>
            <person name="Mereny Z."/>
            <person name="Hegedus B."/>
            <person name="Baldrian P."/>
            <person name="Stursova M."/>
            <person name="Weitz H."/>
            <person name="Taylor A."/>
            <person name="Grigoriev I.V."/>
            <person name="Nagy L.G."/>
            <person name="Martin F."/>
            <person name="Kauserud H."/>
        </authorList>
    </citation>
    <scope>NUCLEOTIDE SEQUENCE</scope>
    <source>
        <strain evidence="2">CBHHK002</strain>
    </source>
</reference>
<organism evidence="2 3">
    <name type="scientific">Mycena albidolilacea</name>
    <dbReference type="NCBI Taxonomy" id="1033008"/>
    <lineage>
        <taxon>Eukaryota</taxon>
        <taxon>Fungi</taxon>
        <taxon>Dikarya</taxon>
        <taxon>Basidiomycota</taxon>
        <taxon>Agaricomycotina</taxon>
        <taxon>Agaricomycetes</taxon>
        <taxon>Agaricomycetidae</taxon>
        <taxon>Agaricales</taxon>
        <taxon>Marasmiineae</taxon>
        <taxon>Mycenaceae</taxon>
        <taxon>Mycena</taxon>
    </lineage>
</organism>
<feature type="compositionally biased region" description="Basic residues" evidence="1">
    <location>
        <begin position="189"/>
        <end position="200"/>
    </location>
</feature>
<comment type="caution">
    <text evidence="2">The sequence shown here is derived from an EMBL/GenBank/DDBJ whole genome shotgun (WGS) entry which is preliminary data.</text>
</comment>